<dbReference type="InterPro" id="IPR029069">
    <property type="entry name" value="HotDog_dom_sf"/>
</dbReference>
<accession>A0A1A9GGG3</accession>
<dbReference type="GO" id="GO:0052816">
    <property type="term" value="F:long-chain fatty acyl-CoA hydrolase activity"/>
    <property type="evidence" value="ECO:0007669"/>
    <property type="project" value="TreeGrafter"/>
</dbReference>
<dbReference type="PATRIC" id="fig|1300347.3.peg.170"/>
<dbReference type="FunFam" id="3.10.129.10:FF:000024">
    <property type="entry name" value="Acyl-CoA hydrolase"/>
    <property type="match status" value="1"/>
</dbReference>
<dbReference type="STRING" id="1300347.I601_0167"/>
<dbReference type="EMBL" id="CP015079">
    <property type="protein sequence ID" value="ANH36621.1"/>
    <property type="molecule type" value="Genomic_DNA"/>
</dbReference>
<dbReference type="PANTHER" id="PTHR11049:SF16">
    <property type="entry name" value="PROTEIN VDLD"/>
    <property type="match status" value="1"/>
</dbReference>
<dbReference type="PROSITE" id="PS51770">
    <property type="entry name" value="HOTDOG_ACOT"/>
    <property type="match status" value="1"/>
</dbReference>
<sequence length="178" mass="18977">MPSPSGAAPEPLAARPSSFARVSLAVMTSSSQANLLGNIHGGEVVKLADSTAGAVAQRHSGGPAVTAALDEMVFLRPVHVGDIVRTVAQVNWAGRSSMEIGVRVEAQPWNDPSAGGLHVASAYFVFVAVDADGRSRDVPPLDPETDEDRRRQREAEIRRAHRLARRTEIEEGRRGVPS</sequence>
<dbReference type="PANTHER" id="PTHR11049">
    <property type="entry name" value="ACYL COENZYME A THIOESTER HYDROLASE"/>
    <property type="match status" value="1"/>
</dbReference>
<dbReference type="Gene3D" id="3.10.129.10">
    <property type="entry name" value="Hotdog Thioesterase"/>
    <property type="match status" value="1"/>
</dbReference>
<evidence type="ECO:0000259" key="5">
    <source>
        <dbReference type="PROSITE" id="PS51770"/>
    </source>
</evidence>
<feature type="domain" description="HotDog ACOT-type" evidence="5">
    <location>
        <begin position="18"/>
        <end position="132"/>
    </location>
</feature>
<comment type="similarity">
    <text evidence="1">Belongs to the acyl coenzyme A hydrolase family.</text>
</comment>
<dbReference type="KEGG" id="ndk:I601_0167"/>
<evidence type="ECO:0000313" key="6">
    <source>
        <dbReference type="EMBL" id="ANH36621.1"/>
    </source>
</evidence>
<feature type="region of interest" description="Disordered" evidence="4">
    <location>
        <begin position="135"/>
        <end position="154"/>
    </location>
</feature>
<dbReference type="EC" id="3.1.2.-" evidence="6"/>
<dbReference type="RefSeq" id="WP_068105219.1">
    <property type="nucleotide sequence ID" value="NZ_CP015079.1"/>
</dbReference>
<dbReference type="GO" id="GO:0005829">
    <property type="term" value="C:cytosol"/>
    <property type="evidence" value="ECO:0007669"/>
    <property type="project" value="TreeGrafter"/>
</dbReference>
<proteinExistence type="inferred from homology"/>
<evidence type="ECO:0000313" key="7">
    <source>
        <dbReference type="Proteomes" id="UP000077868"/>
    </source>
</evidence>
<name>A0A1A9GGG3_9ACTN</name>
<evidence type="ECO:0000256" key="3">
    <source>
        <dbReference type="PROSITE-ProRule" id="PRU01106"/>
    </source>
</evidence>
<keyword evidence="7" id="KW-1185">Reference proteome</keyword>
<keyword evidence="2 3" id="KW-0378">Hydrolase</keyword>
<organism evidence="6 7">
    <name type="scientific">Nocardioides dokdonensis FR1436</name>
    <dbReference type="NCBI Taxonomy" id="1300347"/>
    <lineage>
        <taxon>Bacteria</taxon>
        <taxon>Bacillati</taxon>
        <taxon>Actinomycetota</taxon>
        <taxon>Actinomycetes</taxon>
        <taxon>Propionibacteriales</taxon>
        <taxon>Nocardioidaceae</taxon>
        <taxon>Nocardioides</taxon>
    </lineage>
</organism>
<dbReference type="Proteomes" id="UP000077868">
    <property type="component" value="Chromosome"/>
</dbReference>
<dbReference type="AlphaFoldDB" id="A0A1A9GGG3"/>
<protein>
    <submittedName>
        <fullName evidence="6">Putative acyl-CoA thioester hydrolase</fullName>
        <ecNumber evidence="6">3.1.2.-</ecNumber>
    </submittedName>
</protein>
<dbReference type="Pfam" id="PF03061">
    <property type="entry name" value="4HBT"/>
    <property type="match status" value="1"/>
</dbReference>
<dbReference type="InterPro" id="IPR040170">
    <property type="entry name" value="Cytosol_ACT"/>
</dbReference>
<dbReference type="InterPro" id="IPR006683">
    <property type="entry name" value="Thioestr_dom"/>
</dbReference>
<dbReference type="InterPro" id="IPR033120">
    <property type="entry name" value="HOTDOG_ACOT"/>
</dbReference>
<reference evidence="6 7" key="1">
    <citation type="submission" date="2016-03" db="EMBL/GenBank/DDBJ databases">
        <title>Complete genome sequence of a soil Actinobacterium, Nocardioides dokdonensis FR1436.</title>
        <authorList>
            <person name="Kwon S.-K."/>
            <person name="Kim K."/>
            <person name="Kim J.F."/>
        </authorList>
    </citation>
    <scope>NUCLEOTIDE SEQUENCE [LARGE SCALE GENOMIC DNA]</scope>
    <source>
        <strain evidence="6 7">FR1436</strain>
    </source>
</reference>
<dbReference type="GO" id="GO:0006637">
    <property type="term" value="P:acyl-CoA metabolic process"/>
    <property type="evidence" value="ECO:0007669"/>
    <property type="project" value="TreeGrafter"/>
</dbReference>
<evidence type="ECO:0000256" key="4">
    <source>
        <dbReference type="SAM" id="MobiDB-lite"/>
    </source>
</evidence>
<dbReference type="SUPFAM" id="SSF54637">
    <property type="entry name" value="Thioesterase/thiol ester dehydrase-isomerase"/>
    <property type="match status" value="1"/>
</dbReference>
<evidence type="ECO:0000256" key="1">
    <source>
        <dbReference type="ARBA" id="ARBA00010458"/>
    </source>
</evidence>
<gene>
    <name evidence="6" type="ORF">I601_0167</name>
</gene>
<evidence type="ECO:0000256" key="2">
    <source>
        <dbReference type="ARBA" id="ARBA00022801"/>
    </source>
</evidence>
<dbReference type="OrthoDB" id="9809430at2"/>
<dbReference type="CDD" id="cd03442">
    <property type="entry name" value="BFIT_BACH"/>
    <property type="match status" value="1"/>
</dbReference>